<dbReference type="InterPro" id="IPR036162">
    <property type="entry name" value="Resolvase-like_N_sf"/>
</dbReference>
<dbReference type="EMBL" id="CP036200">
    <property type="protein sequence ID" value="QBF81965.1"/>
    <property type="molecule type" value="Genomic_DNA"/>
</dbReference>
<evidence type="ECO:0000256" key="2">
    <source>
        <dbReference type="ARBA" id="ARBA00022908"/>
    </source>
</evidence>
<dbReference type="PANTHER" id="PTHR30461:SF26">
    <property type="entry name" value="RESOLVASE HOMOLOG YNEB"/>
    <property type="match status" value="1"/>
</dbReference>
<reference evidence="8 9" key="1">
    <citation type="submission" date="2019-02" db="EMBL/GenBank/DDBJ databases">
        <title>Shewanella sp. D4-2 isolated from Dokdo Island.</title>
        <authorList>
            <person name="Baek K."/>
        </authorList>
    </citation>
    <scope>NUCLEOTIDE SEQUENCE [LARGE SCALE GENOMIC DNA]</scope>
    <source>
        <strain evidence="8 9">D4-2</strain>
    </source>
</reference>
<evidence type="ECO:0000313" key="8">
    <source>
        <dbReference type="EMBL" id="QBF81965.1"/>
    </source>
</evidence>
<dbReference type="GO" id="GO:0000150">
    <property type="term" value="F:DNA strand exchange activity"/>
    <property type="evidence" value="ECO:0007669"/>
    <property type="project" value="InterPro"/>
</dbReference>
<evidence type="ECO:0000256" key="6">
    <source>
        <dbReference type="PROSITE-ProRule" id="PRU10137"/>
    </source>
</evidence>
<keyword evidence="3" id="KW-0238">DNA-binding</keyword>
<evidence type="ECO:0000313" key="9">
    <source>
        <dbReference type="Proteomes" id="UP000291106"/>
    </source>
</evidence>
<keyword evidence="9" id="KW-1185">Reference proteome</keyword>
<sequence length="180" mass="20349">MSKVGYIRVSTVEQNLDRQLANIEFDKVFEDKCSGKDTNRPGLESMLEYVREGDEIHVHDISRLARNLEDLLTLVKDLTNKGISVCFHKESLTFTGESNPMQELMLSMLGSVYQFERSMIRERQLEGIQQAKAQGKYKGRPTDNNLHDKIRALKAEGLSLRKIANECGCALSTVQRALAS</sequence>
<feature type="domain" description="Resolvase/invertase-type recombinase catalytic" evidence="7">
    <location>
        <begin position="2"/>
        <end position="135"/>
    </location>
</feature>
<dbReference type="PROSITE" id="PS51736">
    <property type="entry name" value="RECOMBINASES_3"/>
    <property type="match status" value="1"/>
</dbReference>
<evidence type="ECO:0000256" key="3">
    <source>
        <dbReference type="ARBA" id="ARBA00023125"/>
    </source>
</evidence>
<dbReference type="RefSeq" id="WP_130597939.1">
    <property type="nucleotide sequence ID" value="NZ_CP036200.1"/>
</dbReference>
<dbReference type="AlphaFoldDB" id="A0A411PEL1"/>
<accession>A0A411PEL1</accession>
<evidence type="ECO:0000259" key="7">
    <source>
        <dbReference type="PROSITE" id="PS51736"/>
    </source>
</evidence>
<dbReference type="InterPro" id="IPR050639">
    <property type="entry name" value="SSR_resolvase"/>
</dbReference>
<keyword evidence="4" id="KW-0233">DNA recombination</keyword>
<dbReference type="OrthoDB" id="9786476at2"/>
<comment type="similarity">
    <text evidence="1">Belongs to the site-specific recombinase resolvase family.</text>
</comment>
<protein>
    <submittedName>
        <fullName evidence="8">Resolvase</fullName>
    </submittedName>
</protein>
<gene>
    <name evidence="8" type="ORF">EXU30_04060</name>
</gene>
<dbReference type="SUPFAM" id="SSF53041">
    <property type="entry name" value="Resolvase-like"/>
    <property type="match status" value="1"/>
</dbReference>
<keyword evidence="2" id="KW-0229">DNA integration</keyword>
<dbReference type="InterPro" id="IPR006119">
    <property type="entry name" value="Resolv_N"/>
</dbReference>
<proteinExistence type="inferred from homology"/>
<evidence type="ECO:0000256" key="5">
    <source>
        <dbReference type="PIRSR" id="PIRSR606118-50"/>
    </source>
</evidence>
<dbReference type="Pfam" id="PF00239">
    <property type="entry name" value="Resolvase"/>
    <property type="match status" value="1"/>
</dbReference>
<dbReference type="PANTHER" id="PTHR30461">
    <property type="entry name" value="DNA-INVERTASE FROM LAMBDOID PROPHAGE"/>
    <property type="match status" value="1"/>
</dbReference>
<dbReference type="PROSITE" id="PS00397">
    <property type="entry name" value="RECOMBINASES_1"/>
    <property type="match status" value="1"/>
</dbReference>
<feature type="active site" description="O-(5'-phospho-DNA)-serine intermediate" evidence="5 6">
    <location>
        <position position="10"/>
    </location>
</feature>
<dbReference type="Gene3D" id="3.40.50.1390">
    <property type="entry name" value="Resolvase, N-terminal catalytic domain"/>
    <property type="match status" value="1"/>
</dbReference>
<evidence type="ECO:0000256" key="4">
    <source>
        <dbReference type="ARBA" id="ARBA00023172"/>
    </source>
</evidence>
<organism evidence="8 9">
    <name type="scientific">Shewanella maritima</name>
    <dbReference type="NCBI Taxonomy" id="2520507"/>
    <lineage>
        <taxon>Bacteria</taxon>
        <taxon>Pseudomonadati</taxon>
        <taxon>Pseudomonadota</taxon>
        <taxon>Gammaproteobacteria</taxon>
        <taxon>Alteromonadales</taxon>
        <taxon>Shewanellaceae</taxon>
        <taxon>Shewanella</taxon>
    </lineage>
</organism>
<name>A0A411PEL1_9GAMM</name>
<dbReference type="SMART" id="SM00857">
    <property type="entry name" value="Resolvase"/>
    <property type="match status" value="1"/>
</dbReference>
<dbReference type="KEGG" id="smai:EXU30_04060"/>
<dbReference type="GO" id="GO:0015074">
    <property type="term" value="P:DNA integration"/>
    <property type="evidence" value="ECO:0007669"/>
    <property type="project" value="UniProtKB-KW"/>
</dbReference>
<dbReference type="GO" id="GO:0003677">
    <property type="term" value="F:DNA binding"/>
    <property type="evidence" value="ECO:0007669"/>
    <property type="project" value="UniProtKB-KW"/>
</dbReference>
<dbReference type="Proteomes" id="UP000291106">
    <property type="component" value="Chromosome"/>
</dbReference>
<dbReference type="CDD" id="cd03768">
    <property type="entry name" value="SR_ResInv"/>
    <property type="match status" value="1"/>
</dbReference>
<evidence type="ECO:0000256" key="1">
    <source>
        <dbReference type="ARBA" id="ARBA00009913"/>
    </source>
</evidence>
<dbReference type="InterPro" id="IPR006118">
    <property type="entry name" value="Recombinase_CS"/>
</dbReference>